<protein>
    <recommendedName>
        <fullName evidence="3">Jacalin-type lectin domain-containing protein</fullName>
    </recommendedName>
</protein>
<dbReference type="SUPFAM" id="SSF51101">
    <property type="entry name" value="Mannose-binding lectins"/>
    <property type="match status" value="2"/>
</dbReference>
<comment type="similarity">
    <text evidence="1">Belongs to the jacalin lectin family.</text>
</comment>
<keyword evidence="2" id="KW-0430">Lectin</keyword>
<dbReference type="InterPro" id="IPR033734">
    <property type="entry name" value="Jacalin-like_lectin_dom_plant"/>
</dbReference>
<dbReference type="Pfam" id="PF01419">
    <property type="entry name" value="Jacalin"/>
    <property type="match status" value="2"/>
</dbReference>
<dbReference type="AlphaFoldDB" id="A0A9Q0HUJ9"/>
<dbReference type="Gene3D" id="2.100.10.30">
    <property type="entry name" value="Jacalin-like lectin domain"/>
    <property type="match status" value="2"/>
</dbReference>
<evidence type="ECO:0000256" key="2">
    <source>
        <dbReference type="ARBA" id="ARBA00022734"/>
    </source>
</evidence>
<dbReference type="FunFam" id="2.100.10.30:FF:000001">
    <property type="entry name" value="Jacalin-related lectin 33"/>
    <property type="match status" value="2"/>
</dbReference>
<dbReference type="GO" id="GO:0030246">
    <property type="term" value="F:carbohydrate binding"/>
    <property type="evidence" value="ECO:0007669"/>
    <property type="project" value="UniProtKB-KW"/>
</dbReference>
<sequence>MKSGYENYTIVTNRCASEGFGSGSLTSMNTRMLSFPGYMGESGSITIGTPVTYGPWGGSGGMIFDDGMYTGIRQINLTRAAGICSIKVLYDRNGQAVWGNKHGYNGTVGISDKIKFDFPTEILTHITGYFGTTMLMGPTVIKSLTFHTTKTVYGPYGEEYGTFFSSCLTEGRVVGFHGREGWYIDGIGVHILEGKVLMQQVNGAAGQITRDNSGDSNKFALALRKGGDEVTYGVLKEPVPIGPGPWGGDGGKPWDDGVFSVIKQILITRGKFIHSIQIEYDRGGQSVWSSRHGGNGEFSHRIKLEYPNEVLNCITGYYNTNPNDGPVALRSISLYSSRGKYGPFGEEAGTYFTSGTTEGKVVGFHGRSGLYLDAIGVHMQHWLGERRSTTKYMVSKYLF</sequence>
<comment type="caution">
    <text evidence="4">The sequence shown here is derived from an EMBL/GenBank/DDBJ whole genome shotgun (WGS) entry which is preliminary data.</text>
</comment>
<dbReference type="InterPro" id="IPR036404">
    <property type="entry name" value="Jacalin-like_lectin_dom_sf"/>
</dbReference>
<reference evidence="4" key="1">
    <citation type="journal article" date="2022" name="Cell">
        <title>Repeat-based holocentromeres influence genome architecture and karyotype evolution.</title>
        <authorList>
            <person name="Hofstatter P.G."/>
            <person name="Thangavel G."/>
            <person name="Lux T."/>
            <person name="Neumann P."/>
            <person name="Vondrak T."/>
            <person name="Novak P."/>
            <person name="Zhang M."/>
            <person name="Costa L."/>
            <person name="Castellani M."/>
            <person name="Scott A."/>
            <person name="Toegelov H."/>
            <person name="Fuchs J."/>
            <person name="Mata-Sucre Y."/>
            <person name="Dias Y."/>
            <person name="Vanzela A.L.L."/>
            <person name="Huettel B."/>
            <person name="Almeida C.C.S."/>
            <person name="Simkova H."/>
            <person name="Souza G."/>
            <person name="Pedrosa-Harand A."/>
            <person name="Macas J."/>
            <person name="Mayer K.F.X."/>
            <person name="Houben A."/>
            <person name="Marques A."/>
        </authorList>
    </citation>
    <scope>NUCLEOTIDE SEQUENCE</scope>
    <source>
        <tissue evidence="4">Leaves</tissue>
    </source>
</reference>
<proteinExistence type="inferred from homology"/>
<dbReference type="PANTHER" id="PTHR47293">
    <property type="entry name" value="JACALIN-RELATED LECTIN 3"/>
    <property type="match status" value="1"/>
</dbReference>
<gene>
    <name evidence="4" type="ORF">LUZ63_006880</name>
</gene>
<dbReference type="CDD" id="cd09612">
    <property type="entry name" value="Jacalin"/>
    <property type="match status" value="2"/>
</dbReference>
<dbReference type="SMART" id="SM00915">
    <property type="entry name" value="Jacalin"/>
    <property type="match status" value="2"/>
</dbReference>
<dbReference type="PROSITE" id="PS51752">
    <property type="entry name" value="JACALIN_LECTIN"/>
    <property type="match status" value="2"/>
</dbReference>
<evidence type="ECO:0000313" key="4">
    <source>
        <dbReference type="EMBL" id="KAJ1698368.1"/>
    </source>
</evidence>
<evidence type="ECO:0000256" key="1">
    <source>
        <dbReference type="ARBA" id="ARBA00006568"/>
    </source>
</evidence>
<dbReference type="PANTHER" id="PTHR47293:SF68">
    <property type="entry name" value="JACALIN-RELATED LECTIN 3"/>
    <property type="match status" value="1"/>
</dbReference>
<dbReference type="InterPro" id="IPR001229">
    <property type="entry name" value="Jacalin-like_lectin_dom"/>
</dbReference>
<dbReference type="OrthoDB" id="2415936at2759"/>
<dbReference type="EMBL" id="JAMQYH010000002">
    <property type="protein sequence ID" value="KAJ1698368.1"/>
    <property type="molecule type" value="Genomic_DNA"/>
</dbReference>
<keyword evidence="5" id="KW-1185">Reference proteome</keyword>
<feature type="domain" description="Jacalin-type lectin" evidence="3">
    <location>
        <begin position="240"/>
        <end position="381"/>
    </location>
</feature>
<name>A0A9Q0HUJ9_9POAL</name>
<evidence type="ECO:0000259" key="3">
    <source>
        <dbReference type="PROSITE" id="PS51752"/>
    </source>
</evidence>
<organism evidence="4 5">
    <name type="scientific">Rhynchospora breviuscula</name>
    <dbReference type="NCBI Taxonomy" id="2022672"/>
    <lineage>
        <taxon>Eukaryota</taxon>
        <taxon>Viridiplantae</taxon>
        <taxon>Streptophyta</taxon>
        <taxon>Embryophyta</taxon>
        <taxon>Tracheophyta</taxon>
        <taxon>Spermatophyta</taxon>
        <taxon>Magnoliopsida</taxon>
        <taxon>Liliopsida</taxon>
        <taxon>Poales</taxon>
        <taxon>Cyperaceae</taxon>
        <taxon>Cyperoideae</taxon>
        <taxon>Rhynchosporeae</taxon>
        <taxon>Rhynchospora</taxon>
    </lineage>
</organism>
<accession>A0A9Q0HUJ9</accession>
<feature type="domain" description="Jacalin-type lectin" evidence="3">
    <location>
        <begin position="50"/>
        <end position="193"/>
    </location>
</feature>
<evidence type="ECO:0000313" key="5">
    <source>
        <dbReference type="Proteomes" id="UP001151287"/>
    </source>
</evidence>
<dbReference type="Proteomes" id="UP001151287">
    <property type="component" value="Unassembled WGS sequence"/>
</dbReference>